<gene>
    <name evidence="1" type="ORF">NSU_0737</name>
</gene>
<dbReference type="KEGG" id="npn:JI59_16430"/>
<dbReference type="EMBL" id="AGFM01000009">
    <property type="protein sequence ID" value="EHJ62140.1"/>
    <property type="molecule type" value="Genomic_DNA"/>
</dbReference>
<proteinExistence type="predicted"/>
<dbReference type="Proteomes" id="UP000004030">
    <property type="component" value="Unassembled WGS sequence"/>
</dbReference>
<dbReference type="Pfam" id="PF25185">
    <property type="entry name" value="Tad3"/>
    <property type="match status" value="1"/>
</dbReference>
<accession>G6E8R6</accession>
<protein>
    <submittedName>
        <fullName evidence="1">Uncharacterized protein</fullName>
    </submittedName>
</protein>
<sequence>MRHSILRAKYRINHLVGEVGRKLVRWSQRDSNYLKHARSEWAIAFPRKGDELADKMQRAIGENVLDMVAMFGLEGHSGSSASYAQTYIEKALKFEPFSPLTGHESEWMDIAYGGLQQNKRCGHVFREDDGKAYDINGRVFIEPSGAAYTSRDSRVYVEFPYVPTTEYVRVEEAA</sequence>
<dbReference type="InterPro" id="IPR057383">
    <property type="entry name" value="Tad3"/>
</dbReference>
<dbReference type="AlphaFoldDB" id="G6E8R6"/>
<reference evidence="1 2" key="1">
    <citation type="journal article" date="2012" name="J. Bacteriol.">
        <title>Genome sequence of benzo(a)pyrene-degrading bacterium Novosphingobium pentaromativorans US6-1.</title>
        <authorList>
            <person name="Luo Y.R."/>
            <person name="Kang S.G."/>
            <person name="Kim S.J."/>
            <person name="Kim M.R."/>
            <person name="Li N."/>
            <person name="Lee J.H."/>
            <person name="Kwon K.K."/>
        </authorList>
    </citation>
    <scope>NUCLEOTIDE SEQUENCE [LARGE SCALE GENOMIC DNA]</scope>
    <source>
        <strain evidence="1 2">US6-1</strain>
    </source>
</reference>
<dbReference type="OrthoDB" id="8481366at2"/>
<name>G6E8R6_9SPHN</name>
<organism evidence="1 2">
    <name type="scientific">Novosphingobium pentaromativorans US6-1</name>
    <dbReference type="NCBI Taxonomy" id="1088721"/>
    <lineage>
        <taxon>Bacteria</taxon>
        <taxon>Pseudomonadati</taxon>
        <taxon>Pseudomonadota</taxon>
        <taxon>Alphaproteobacteria</taxon>
        <taxon>Sphingomonadales</taxon>
        <taxon>Sphingomonadaceae</taxon>
        <taxon>Novosphingobium</taxon>
    </lineage>
</organism>
<dbReference type="STRING" id="1088721.JI59_16430"/>
<evidence type="ECO:0000313" key="1">
    <source>
        <dbReference type="EMBL" id="EHJ62140.1"/>
    </source>
</evidence>
<dbReference type="RefSeq" id="WP_007011653.1">
    <property type="nucleotide sequence ID" value="NZ_AGFM01000009.1"/>
</dbReference>
<evidence type="ECO:0000313" key="2">
    <source>
        <dbReference type="Proteomes" id="UP000004030"/>
    </source>
</evidence>
<dbReference type="PATRIC" id="fig|1088721.3.peg.728"/>
<keyword evidence="2" id="KW-1185">Reference proteome</keyword>
<comment type="caution">
    <text evidence="1">The sequence shown here is derived from an EMBL/GenBank/DDBJ whole genome shotgun (WGS) entry which is preliminary data.</text>
</comment>